<dbReference type="Pfam" id="PF09835">
    <property type="entry name" value="DUF2062"/>
    <property type="match status" value="1"/>
</dbReference>
<sequence length="196" mass="21903">MSARKQHSDRPEQKRPKASWADRFTQGVSPQTLAAHPWLKPVAHRLQEPGLWHLQHEAVARGVAIGLFWAFALPVAQILVAATHCIWWRGNIPVAAGMTLVTNPFTIGFWLWLAYKLGSLILGVAPHEAADGSAALQEVAIGSGFDPLAWLEQFGWRAVLGMAIFSVVGSVSGYILVKLIWRWRVWSKRRSRRRGK</sequence>
<name>A0A916SNQ5_9BURK</name>
<reference evidence="4" key="1">
    <citation type="journal article" date="2014" name="Int. J. Syst. Evol. Microbiol.">
        <title>Complete genome sequence of Corynebacterium casei LMG S-19264T (=DSM 44701T), isolated from a smear-ripened cheese.</title>
        <authorList>
            <consortium name="US DOE Joint Genome Institute (JGI-PGF)"/>
            <person name="Walter F."/>
            <person name="Albersmeier A."/>
            <person name="Kalinowski J."/>
            <person name="Ruckert C."/>
        </authorList>
    </citation>
    <scope>NUCLEOTIDE SEQUENCE</scope>
    <source>
        <strain evidence="4">CGMCC 1.15322</strain>
    </source>
</reference>
<dbReference type="AlphaFoldDB" id="A0A916SNQ5"/>
<feature type="transmembrane region" description="Helical" evidence="2">
    <location>
        <begin position="154"/>
        <end position="181"/>
    </location>
</feature>
<evidence type="ECO:0000313" key="4">
    <source>
        <dbReference type="EMBL" id="GGB09888.1"/>
    </source>
</evidence>
<dbReference type="Proteomes" id="UP000620596">
    <property type="component" value="Unassembled WGS sequence"/>
</dbReference>
<feature type="transmembrane region" description="Helical" evidence="2">
    <location>
        <begin position="58"/>
        <end position="80"/>
    </location>
</feature>
<dbReference type="InterPro" id="IPR018639">
    <property type="entry name" value="DUF2062"/>
</dbReference>
<evidence type="ECO:0000313" key="5">
    <source>
        <dbReference type="Proteomes" id="UP000620596"/>
    </source>
</evidence>
<feature type="compositionally biased region" description="Basic and acidic residues" evidence="1">
    <location>
        <begin position="1"/>
        <end position="15"/>
    </location>
</feature>
<evidence type="ECO:0000256" key="2">
    <source>
        <dbReference type="SAM" id="Phobius"/>
    </source>
</evidence>
<keyword evidence="5" id="KW-1185">Reference proteome</keyword>
<dbReference type="PANTHER" id="PTHR40547:SF1">
    <property type="entry name" value="SLL0298 PROTEIN"/>
    <property type="match status" value="1"/>
</dbReference>
<feature type="domain" description="DUF2062" evidence="3">
    <location>
        <begin position="40"/>
        <end position="189"/>
    </location>
</feature>
<gene>
    <name evidence="4" type="ORF">GCM10011496_33510</name>
</gene>
<dbReference type="EMBL" id="BMIG01000015">
    <property type="protein sequence ID" value="GGB09888.1"/>
    <property type="molecule type" value="Genomic_DNA"/>
</dbReference>
<feature type="transmembrane region" description="Helical" evidence="2">
    <location>
        <begin position="92"/>
        <end position="113"/>
    </location>
</feature>
<comment type="caution">
    <text evidence="4">The sequence shown here is derived from an EMBL/GenBank/DDBJ whole genome shotgun (WGS) entry which is preliminary data.</text>
</comment>
<organism evidence="4 5">
    <name type="scientific">Polaromonas eurypsychrophila</name>
    <dbReference type="NCBI Taxonomy" id="1614635"/>
    <lineage>
        <taxon>Bacteria</taxon>
        <taxon>Pseudomonadati</taxon>
        <taxon>Pseudomonadota</taxon>
        <taxon>Betaproteobacteria</taxon>
        <taxon>Burkholderiales</taxon>
        <taxon>Comamonadaceae</taxon>
        <taxon>Polaromonas</taxon>
    </lineage>
</organism>
<keyword evidence="2" id="KW-0472">Membrane</keyword>
<dbReference type="PANTHER" id="PTHR40547">
    <property type="entry name" value="SLL0298 PROTEIN"/>
    <property type="match status" value="1"/>
</dbReference>
<keyword evidence="2" id="KW-1133">Transmembrane helix</keyword>
<feature type="region of interest" description="Disordered" evidence="1">
    <location>
        <begin position="1"/>
        <end position="21"/>
    </location>
</feature>
<protein>
    <recommendedName>
        <fullName evidence="3">DUF2062 domain-containing protein</fullName>
    </recommendedName>
</protein>
<evidence type="ECO:0000259" key="3">
    <source>
        <dbReference type="Pfam" id="PF09835"/>
    </source>
</evidence>
<accession>A0A916SNQ5</accession>
<dbReference type="RefSeq" id="WP_188709661.1">
    <property type="nucleotide sequence ID" value="NZ_BMIG01000015.1"/>
</dbReference>
<proteinExistence type="predicted"/>
<evidence type="ECO:0000256" key="1">
    <source>
        <dbReference type="SAM" id="MobiDB-lite"/>
    </source>
</evidence>
<keyword evidence="2" id="KW-0812">Transmembrane</keyword>
<reference evidence="4" key="2">
    <citation type="submission" date="2020-09" db="EMBL/GenBank/DDBJ databases">
        <authorList>
            <person name="Sun Q."/>
            <person name="Zhou Y."/>
        </authorList>
    </citation>
    <scope>NUCLEOTIDE SEQUENCE</scope>
    <source>
        <strain evidence="4">CGMCC 1.15322</strain>
    </source>
</reference>